<protein>
    <submittedName>
        <fullName evidence="1">Uncharacterized protein</fullName>
    </submittedName>
</protein>
<proteinExistence type="predicted"/>
<gene>
    <name evidence="1" type="ORF">A7K95_00210</name>
</gene>
<accession>A0ABX2UII5</accession>
<organism evidence="1 2">
    <name type="scientific">Pediococcus parvulus</name>
    <dbReference type="NCBI Taxonomy" id="54062"/>
    <lineage>
        <taxon>Bacteria</taxon>
        <taxon>Bacillati</taxon>
        <taxon>Bacillota</taxon>
        <taxon>Bacilli</taxon>
        <taxon>Lactobacillales</taxon>
        <taxon>Lactobacillaceae</taxon>
        <taxon>Pediococcus</taxon>
    </lineage>
</organism>
<dbReference type="EMBL" id="LXND01000001">
    <property type="protein sequence ID" value="OAD65023.1"/>
    <property type="molecule type" value="Genomic_DNA"/>
</dbReference>
<name>A0ABX2UII5_9LACO</name>
<dbReference type="Proteomes" id="UP000077280">
    <property type="component" value="Unassembled WGS sequence"/>
</dbReference>
<comment type="caution">
    <text evidence="1">The sequence shown here is derived from an EMBL/GenBank/DDBJ whole genome shotgun (WGS) entry which is preliminary data.</text>
</comment>
<evidence type="ECO:0000313" key="2">
    <source>
        <dbReference type="Proteomes" id="UP000077280"/>
    </source>
</evidence>
<sequence>MKRSKNLFHETVNKCLKFLIYLPNKIPTKNGSQKYLFLSWYFIQQVKFRGIIVGVILLKIILKSGIQYEFFNCQS</sequence>
<reference evidence="1 2" key="1">
    <citation type="submission" date="2016-05" db="EMBL/GenBank/DDBJ databases">
        <title>Draft genome sequence of Pediococcus parvulus 2.6, a probiotic beta-glucan producer strain.</title>
        <authorList>
            <person name="Mohedano M.L."/>
            <person name="Perez-Ramos A."/>
            <person name="Duenas M.T."/>
            <person name="Lamontanara A."/>
            <person name="Orru L."/>
            <person name="Spano G."/>
            <person name="Capozzi V."/>
            <person name="Lopez P."/>
        </authorList>
    </citation>
    <scope>NUCLEOTIDE SEQUENCE [LARGE SCALE GENOMIC DNA]</scope>
    <source>
        <strain evidence="1 2">2.6</strain>
    </source>
</reference>
<keyword evidence="2" id="KW-1185">Reference proteome</keyword>
<evidence type="ECO:0000313" key="1">
    <source>
        <dbReference type="EMBL" id="OAD65023.1"/>
    </source>
</evidence>